<feature type="compositionally biased region" description="Low complexity" evidence="1">
    <location>
        <begin position="40"/>
        <end position="55"/>
    </location>
</feature>
<gene>
    <name evidence="2" type="ORF">CROQUDRAFT_111294</name>
</gene>
<evidence type="ECO:0000313" key="3">
    <source>
        <dbReference type="Proteomes" id="UP000886653"/>
    </source>
</evidence>
<sequence length="119" mass="13053">MNSQILCWDEGLGVKIKSDDHQPLDRLNCSIQHPLQILTSHPPSQPKSAPSSSDPTSHLGIPSPHSKPPTPVVGVPVLHPISQTALHDPLSNHPPQCIGLVENTTWVWREGFKKSREIT</sequence>
<proteinExistence type="predicted"/>
<evidence type="ECO:0000256" key="1">
    <source>
        <dbReference type="SAM" id="MobiDB-lite"/>
    </source>
</evidence>
<dbReference type="Proteomes" id="UP000886653">
    <property type="component" value="Unassembled WGS sequence"/>
</dbReference>
<organism evidence="2 3">
    <name type="scientific">Cronartium quercuum f. sp. fusiforme G11</name>
    <dbReference type="NCBI Taxonomy" id="708437"/>
    <lineage>
        <taxon>Eukaryota</taxon>
        <taxon>Fungi</taxon>
        <taxon>Dikarya</taxon>
        <taxon>Basidiomycota</taxon>
        <taxon>Pucciniomycotina</taxon>
        <taxon>Pucciniomycetes</taxon>
        <taxon>Pucciniales</taxon>
        <taxon>Coleosporiaceae</taxon>
        <taxon>Cronartium</taxon>
    </lineage>
</organism>
<evidence type="ECO:0000313" key="2">
    <source>
        <dbReference type="EMBL" id="KAG0140111.1"/>
    </source>
</evidence>
<feature type="region of interest" description="Disordered" evidence="1">
    <location>
        <begin position="35"/>
        <end position="76"/>
    </location>
</feature>
<accession>A0A9P6N613</accession>
<dbReference type="EMBL" id="MU167474">
    <property type="protein sequence ID" value="KAG0140111.1"/>
    <property type="molecule type" value="Genomic_DNA"/>
</dbReference>
<keyword evidence="3" id="KW-1185">Reference proteome</keyword>
<protein>
    <submittedName>
        <fullName evidence="2">Uncharacterized protein</fullName>
    </submittedName>
</protein>
<reference evidence="2" key="1">
    <citation type="submission" date="2013-11" db="EMBL/GenBank/DDBJ databases">
        <title>Genome sequence of the fusiform rust pathogen reveals effectors for host alternation and coevolution with pine.</title>
        <authorList>
            <consortium name="DOE Joint Genome Institute"/>
            <person name="Smith K."/>
            <person name="Pendleton A."/>
            <person name="Kubisiak T."/>
            <person name="Anderson C."/>
            <person name="Salamov A."/>
            <person name="Aerts A."/>
            <person name="Riley R."/>
            <person name="Clum A."/>
            <person name="Lindquist E."/>
            <person name="Ence D."/>
            <person name="Campbell M."/>
            <person name="Kronenberg Z."/>
            <person name="Feau N."/>
            <person name="Dhillon B."/>
            <person name="Hamelin R."/>
            <person name="Burleigh J."/>
            <person name="Smith J."/>
            <person name="Yandell M."/>
            <person name="Nelson C."/>
            <person name="Grigoriev I."/>
            <person name="Davis J."/>
        </authorList>
    </citation>
    <scope>NUCLEOTIDE SEQUENCE</scope>
    <source>
        <strain evidence="2">G11</strain>
    </source>
</reference>
<name>A0A9P6N613_9BASI</name>
<dbReference type="AlphaFoldDB" id="A0A9P6N613"/>
<comment type="caution">
    <text evidence="2">The sequence shown here is derived from an EMBL/GenBank/DDBJ whole genome shotgun (WGS) entry which is preliminary data.</text>
</comment>